<proteinExistence type="predicted"/>
<reference evidence="1 2" key="1">
    <citation type="submission" date="2023-02" db="EMBL/GenBank/DDBJ databases">
        <title>Complete genome sequence of Priestia aryabhattai G5MAi6, a methanol-tolerant strain isolated from tap water in Hong Kong.</title>
        <authorList>
            <person name="Leung K.M."/>
            <person name="Lai G.K.K."/>
            <person name="Griffin S.D.J."/>
        </authorList>
    </citation>
    <scope>NUCLEOTIDE SEQUENCE [LARGE SCALE GENOMIC DNA]</scope>
    <source>
        <strain evidence="1 2">G5MAi6</strain>
    </source>
</reference>
<dbReference type="RefSeq" id="WP_275037493.1">
    <property type="nucleotide sequence ID" value="NZ_CP118718.1"/>
</dbReference>
<evidence type="ECO:0000313" key="2">
    <source>
        <dbReference type="Proteomes" id="UP001220217"/>
    </source>
</evidence>
<dbReference type="EMBL" id="CP118718">
    <property type="protein sequence ID" value="WEA46799.1"/>
    <property type="molecule type" value="Genomic_DNA"/>
</dbReference>
<protein>
    <submittedName>
        <fullName evidence="1">Uncharacterized protein</fullName>
    </submittedName>
</protein>
<evidence type="ECO:0000313" key="1">
    <source>
        <dbReference type="EMBL" id="WEA46799.1"/>
    </source>
</evidence>
<gene>
    <name evidence="1" type="ORF">PWO00_12805</name>
</gene>
<organism evidence="1 2">
    <name type="scientific">Priestia aryabhattai</name>
    <name type="common">Bacillus aryabhattai</name>
    <dbReference type="NCBI Taxonomy" id="412384"/>
    <lineage>
        <taxon>Bacteria</taxon>
        <taxon>Bacillati</taxon>
        <taxon>Bacillota</taxon>
        <taxon>Bacilli</taxon>
        <taxon>Bacillales</taxon>
        <taxon>Bacillaceae</taxon>
        <taxon>Priestia</taxon>
    </lineage>
</organism>
<dbReference type="AlphaFoldDB" id="A0ABD7X4V0"/>
<dbReference type="Proteomes" id="UP001220217">
    <property type="component" value="Chromosome"/>
</dbReference>
<name>A0ABD7X4V0_PRIAR</name>
<accession>A0ABD7X4V0</accession>
<sequence length="876" mass="96206">MAYTKTVWNDRIKNSAGDIIQEGTPVSAGNMNKIEKGIEDAHKQMEQAGKETVSLPYGLSVLNSPNGSPLDIQIEGRTLISMGNSDLEGGKKYVLADPKTAVVIDGTTYKGVSKFEGKNARPTIIRTANFEGKVAGSTLENPHISKRTTFNDTPITLLKPSDFTIEVNGTDGGYSTLNSLNGTLSSITMNKPYIVNGISQELFSFNLIEEVERKVGRIPGSTVTDKIIWLKNNLNKLTFNWYGFGTGMGGNKATVKFFRVSNSSWESTTGGTNSHTNSVVSKIAQIITGVTNYIDDNGFVHFLAHAEASDGTAASVVNTDYADLDIELKSNADFYAPRVPLYEVPQESYDKILVEWDAVAVVRRYPMIEGAKSLQNPIVTVEGGNLLPPFPEWNLHAEASVISPYELEVSAAGLGRNNYVKVNVVPNTDYELICDTNGSVGVLYENEDKSFTGAGYTNAFPKKFNSGSNSVVRIFVTNYMSPAGKYTFSKPMLKLASVSSSEKPFVPRNPSYLYAETILRGLNNLNDMLYQDDGKWKVLKKWEEVLLDGANPWAWHADFVGYKAIKVADAFGSITTSTNTSIYQVTNHLGALLKKLTTSSDLELNSAAAWFGNITGNAGVADVILTVPDILTGWADSYTPTSDEIKAYFNGWKVKAVDGSNKPTAWVSVLDGTDAPTQTLDYVKANKAPNYTGYRLLYQLARPRVVDITDKVEGSLSVSGQVQVSIDSGVVVREKAIPKVSTDGLYCCINSFNNPYYVGSVPLKNKVSKFLFVYKNNKIDNVWEFFEDGKGYGKQRANISLNDFDPAAEYYVTYLVWDKETFTNKPVNVKASYNTSIRSTVDQMNEQLADVKSMASIHDRYLYKLLLAAKANGWSV</sequence>